<dbReference type="AlphaFoldDB" id="A0A517L929"/>
<evidence type="ECO:0000313" key="4">
    <source>
        <dbReference type="Proteomes" id="UP000316270"/>
    </source>
</evidence>
<protein>
    <recommendedName>
        <fullName evidence="2">EthD domain-containing protein</fullName>
    </recommendedName>
</protein>
<dbReference type="Pfam" id="PF07110">
    <property type="entry name" value="EthD"/>
    <property type="match status" value="1"/>
</dbReference>
<dbReference type="InterPro" id="IPR011008">
    <property type="entry name" value="Dimeric_a/b-barrel"/>
</dbReference>
<organism evidence="3 4">
    <name type="scientific">Venturia effusa</name>
    <dbReference type="NCBI Taxonomy" id="50376"/>
    <lineage>
        <taxon>Eukaryota</taxon>
        <taxon>Fungi</taxon>
        <taxon>Dikarya</taxon>
        <taxon>Ascomycota</taxon>
        <taxon>Pezizomycotina</taxon>
        <taxon>Dothideomycetes</taxon>
        <taxon>Pleosporomycetidae</taxon>
        <taxon>Venturiales</taxon>
        <taxon>Venturiaceae</taxon>
        <taxon>Venturia</taxon>
    </lineage>
</organism>
<evidence type="ECO:0000313" key="3">
    <source>
        <dbReference type="EMBL" id="QDS72144.1"/>
    </source>
</evidence>
<gene>
    <name evidence="3" type="ORF">FKW77_004253</name>
</gene>
<evidence type="ECO:0000256" key="1">
    <source>
        <dbReference type="ARBA" id="ARBA00005986"/>
    </source>
</evidence>
<dbReference type="Proteomes" id="UP000316270">
    <property type="component" value="Chromosome 7"/>
</dbReference>
<evidence type="ECO:0000259" key="2">
    <source>
        <dbReference type="Pfam" id="PF07110"/>
    </source>
</evidence>
<dbReference type="OrthoDB" id="3183782at2759"/>
<comment type="similarity">
    <text evidence="1">Belongs to the tpcK family.</text>
</comment>
<dbReference type="EMBL" id="CP042191">
    <property type="protein sequence ID" value="QDS72144.1"/>
    <property type="molecule type" value="Genomic_DNA"/>
</dbReference>
<dbReference type="InterPro" id="IPR009799">
    <property type="entry name" value="EthD_dom"/>
</dbReference>
<accession>A0A517L929</accession>
<name>A0A517L929_9PEZI</name>
<feature type="domain" description="EthD" evidence="2">
    <location>
        <begin position="40"/>
        <end position="106"/>
    </location>
</feature>
<dbReference type="GO" id="GO:0016491">
    <property type="term" value="F:oxidoreductase activity"/>
    <property type="evidence" value="ECO:0007669"/>
    <property type="project" value="InterPro"/>
</dbReference>
<sequence length="129" mass="14077">MAHEKWRTGVQPSTFSSPSHARSILNLHEVDPSNFLRGVVTEVTQFHAPEASKAAIAPLSGAGSPIAVYDGYAEFLVPSVEVFQAAFEDPFYVEEVAPDEEYLFDRGGFALSAGYRQMFWKDDGGGFGV</sequence>
<dbReference type="SUPFAM" id="SSF54909">
    <property type="entry name" value="Dimeric alpha+beta barrel"/>
    <property type="match status" value="1"/>
</dbReference>
<proteinExistence type="inferred from homology"/>
<reference evidence="3 4" key="1">
    <citation type="submission" date="2019-07" db="EMBL/GenBank/DDBJ databases">
        <title>Finished genome of Venturia effusa.</title>
        <authorList>
            <person name="Young C.A."/>
            <person name="Cox M.P."/>
            <person name="Ganley A.R.D."/>
            <person name="David W.J."/>
        </authorList>
    </citation>
    <scope>NUCLEOTIDE SEQUENCE [LARGE SCALE GENOMIC DNA]</scope>
    <source>
        <strain evidence="4">albino</strain>
    </source>
</reference>
<keyword evidence="4" id="KW-1185">Reference proteome</keyword>